<dbReference type="AlphaFoldDB" id="A0A1H0SN55"/>
<dbReference type="Proteomes" id="UP000199159">
    <property type="component" value="Unassembled WGS sequence"/>
</dbReference>
<reference evidence="3" key="1">
    <citation type="submission" date="2016-10" db="EMBL/GenBank/DDBJ databases">
        <authorList>
            <person name="Varghese N."/>
            <person name="Submissions S."/>
        </authorList>
    </citation>
    <scope>NUCLEOTIDE SEQUENCE [LARGE SCALE GENOMIC DNA]</scope>
    <source>
        <strain evidence="3">IBRC-M10078</strain>
    </source>
</reference>
<keyword evidence="1" id="KW-1133">Transmembrane helix</keyword>
<proteinExistence type="predicted"/>
<evidence type="ECO:0000256" key="1">
    <source>
        <dbReference type="SAM" id="Phobius"/>
    </source>
</evidence>
<evidence type="ECO:0000313" key="2">
    <source>
        <dbReference type="EMBL" id="SDP43157.1"/>
    </source>
</evidence>
<dbReference type="EMBL" id="FNJU01000003">
    <property type="protein sequence ID" value="SDP43157.1"/>
    <property type="molecule type" value="Genomic_DNA"/>
</dbReference>
<protein>
    <recommendedName>
        <fullName evidence="4">DUF3995 domain-containing protein</fullName>
    </recommendedName>
</protein>
<organism evidence="2 3">
    <name type="scientific">Litchfieldia salsa</name>
    <dbReference type="NCBI Taxonomy" id="930152"/>
    <lineage>
        <taxon>Bacteria</taxon>
        <taxon>Bacillati</taxon>
        <taxon>Bacillota</taxon>
        <taxon>Bacilli</taxon>
        <taxon>Bacillales</taxon>
        <taxon>Bacillaceae</taxon>
        <taxon>Litchfieldia</taxon>
    </lineage>
</organism>
<dbReference type="OrthoDB" id="8590912at2"/>
<keyword evidence="1" id="KW-0812">Transmembrane</keyword>
<accession>A0A1H0SN55</accession>
<dbReference type="InterPro" id="IPR025058">
    <property type="entry name" value="DUF3995"/>
</dbReference>
<gene>
    <name evidence="2" type="ORF">SAMN05216565_10329</name>
</gene>
<keyword evidence="1" id="KW-0472">Membrane</keyword>
<dbReference type="RefSeq" id="WP_090851473.1">
    <property type="nucleotide sequence ID" value="NZ_FNJU01000003.1"/>
</dbReference>
<name>A0A1H0SN55_9BACI</name>
<evidence type="ECO:0008006" key="4">
    <source>
        <dbReference type="Google" id="ProtNLM"/>
    </source>
</evidence>
<keyword evidence="3" id="KW-1185">Reference proteome</keyword>
<feature type="transmembrane region" description="Helical" evidence="1">
    <location>
        <begin position="49"/>
        <end position="69"/>
    </location>
</feature>
<feature type="transmembrane region" description="Helical" evidence="1">
    <location>
        <begin position="6"/>
        <end position="29"/>
    </location>
</feature>
<dbReference type="Pfam" id="PF13160">
    <property type="entry name" value="DUF3995"/>
    <property type="match status" value="1"/>
</dbReference>
<sequence length="140" mass="15917">MEQLFIYLSVIVLGLVSVLHFYWVFGGTWGLQASLPEKVEGGSVFTPRWIETLIVAVGLIGAAFILLAQNNLVSFFTPNSFTKWSSIVLTCIFFLRAIGDFKYIGFTKRIQNTPFSKHDTKLYTPLCLYLAIIFMTSWLF</sequence>
<evidence type="ECO:0000313" key="3">
    <source>
        <dbReference type="Proteomes" id="UP000199159"/>
    </source>
</evidence>
<feature type="transmembrane region" description="Helical" evidence="1">
    <location>
        <begin position="81"/>
        <end position="99"/>
    </location>
</feature>
<feature type="transmembrane region" description="Helical" evidence="1">
    <location>
        <begin position="120"/>
        <end position="139"/>
    </location>
</feature>